<name>A0ABT3ITV4_9BACT</name>
<comment type="caution">
    <text evidence="2">The sequence shown here is derived from an EMBL/GenBank/DDBJ whole genome shotgun (WGS) entry which is preliminary data.</text>
</comment>
<dbReference type="CDD" id="cd00093">
    <property type="entry name" value="HTH_XRE"/>
    <property type="match status" value="1"/>
</dbReference>
<organism evidence="2 3">
    <name type="scientific">Chitinophaga nivalis</name>
    <dbReference type="NCBI Taxonomy" id="2991709"/>
    <lineage>
        <taxon>Bacteria</taxon>
        <taxon>Pseudomonadati</taxon>
        <taxon>Bacteroidota</taxon>
        <taxon>Chitinophagia</taxon>
        <taxon>Chitinophagales</taxon>
        <taxon>Chitinophagaceae</taxon>
        <taxon>Chitinophaga</taxon>
    </lineage>
</organism>
<reference evidence="2 3" key="1">
    <citation type="submission" date="2022-10" db="EMBL/GenBank/DDBJ databases">
        <title>Chitinophaga nivalis PC15 sp. nov., isolated from Pyeongchang county, South Korea.</title>
        <authorList>
            <person name="Trinh H.N."/>
        </authorList>
    </citation>
    <scope>NUCLEOTIDE SEQUENCE [LARGE SCALE GENOMIC DNA]</scope>
    <source>
        <strain evidence="2 3">PC14</strain>
    </source>
</reference>
<evidence type="ECO:0000313" key="2">
    <source>
        <dbReference type="EMBL" id="MCW3487135.1"/>
    </source>
</evidence>
<evidence type="ECO:0000313" key="3">
    <source>
        <dbReference type="Proteomes" id="UP001207742"/>
    </source>
</evidence>
<dbReference type="Gene3D" id="1.10.260.40">
    <property type="entry name" value="lambda repressor-like DNA-binding domains"/>
    <property type="match status" value="1"/>
</dbReference>
<dbReference type="EMBL" id="JAPDNS010000002">
    <property type="protein sequence ID" value="MCW3487135.1"/>
    <property type="molecule type" value="Genomic_DNA"/>
</dbReference>
<feature type="domain" description="HTH cro/C1-type" evidence="1">
    <location>
        <begin position="9"/>
        <end position="64"/>
    </location>
</feature>
<dbReference type="SUPFAM" id="SSF47413">
    <property type="entry name" value="lambda repressor-like DNA-binding domains"/>
    <property type="match status" value="1"/>
</dbReference>
<protein>
    <submittedName>
        <fullName evidence="2">Helix-turn-helix domain-containing protein</fullName>
    </submittedName>
</protein>
<dbReference type="PROSITE" id="PS50943">
    <property type="entry name" value="HTH_CROC1"/>
    <property type="match status" value="1"/>
</dbReference>
<dbReference type="InterPro" id="IPR001387">
    <property type="entry name" value="Cro/C1-type_HTH"/>
</dbReference>
<dbReference type="InterPro" id="IPR010982">
    <property type="entry name" value="Lambda_DNA-bd_dom_sf"/>
</dbReference>
<sequence>MNHNINRFLKPIRLQLYLSQTTISNMIGIPRITYHSYECGSRSANRPFLLERFLQLFGIDLHLSDQLHSIVFIDDTKLPAATVMALQALSFDDNDNDHEKSPASNV</sequence>
<keyword evidence="3" id="KW-1185">Reference proteome</keyword>
<dbReference type="Proteomes" id="UP001207742">
    <property type="component" value="Unassembled WGS sequence"/>
</dbReference>
<dbReference type="RefSeq" id="WP_264733945.1">
    <property type="nucleotide sequence ID" value="NZ_JAPDNR010000001.1"/>
</dbReference>
<accession>A0ABT3ITV4</accession>
<evidence type="ECO:0000259" key="1">
    <source>
        <dbReference type="PROSITE" id="PS50943"/>
    </source>
</evidence>
<proteinExistence type="predicted"/>
<gene>
    <name evidence="2" type="ORF">OL497_24765</name>
</gene>